<name>A0A9P6CGM1_9AGAR</name>
<reference evidence="1" key="1">
    <citation type="submission" date="2020-11" db="EMBL/GenBank/DDBJ databases">
        <authorList>
            <consortium name="DOE Joint Genome Institute"/>
            <person name="Ahrendt S."/>
            <person name="Riley R."/>
            <person name="Andreopoulos W."/>
            <person name="Labutti K."/>
            <person name="Pangilinan J."/>
            <person name="Ruiz-Duenas F.J."/>
            <person name="Barrasa J.M."/>
            <person name="Sanchez-Garcia M."/>
            <person name="Camarero S."/>
            <person name="Miyauchi S."/>
            <person name="Serrano A."/>
            <person name="Linde D."/>
            <person name="Babiker R."/>
            <person name="Drula E."/>
            <person name="Ayuso-Fernandez I."/>
            <person name="Pacheco R."/>
            <person name="Padilla G."/>
            <person name="Ferreira P."/>
            <person name="Barriuso J."/>
            <person name="Kellner H."/>
            <person name="Castanera R."/>
            <person name="Alfaro M."/>
            <person name="Ramirez L."/>
            <person name="Pisabarro A.G."/>
            <person name="Kuo A."/>
            <person name="Tritt A."/>
            <person name="Lipzen A."/>
            <person name="He G."/>
            <person name="Yan M."/>
            <person name="Ng V."/>
            <person name="Cullen D."/>
            <person name="Martin F."/>
            <person name="Rosso M.-N."/>
            <person name="Henrissat B."/>
            <person name="Hibbett D."/>
            <person name="Martinez A.T."/>
            <person name="Grigoriev I.V."/>
        </authorList>
    </citation>
    <scope>NUCLEOTIDE SEQUENCE</scope>
    <source>
        <strain evidence="1">CBS 247.69</strain>
    </source>
</reference>
<organism evidence="1 2">
    <name type="scientific">Collybia nuda</name>
    <dbReference type="NCBI Taxonomy" id="64659"/>
    <lineage>
        <taxon>Eukaryota</taxon>
        <taxon>Fungi</taxon>
        <taxon>Dikarya</taxon>
        <taxon>Basidiomycota</taxon>
        <taxon>Agaricomycotina</taxon>
        <taxon>Agaricomycetes</taxon>
        <taxon>Agaricomycetidae</taxon>
        <taxon>Agaricales</taxon>
        <taxon>Tricholomatineae</taxon>
        <taxon>Clitocybaceae</taxon>
        <taxon>Collybia</taxon>
    </lineage>
</organism>
<evidence type="ECO:0000313" key="1">
    <source>
        <dbReference type="EMBL" id="KAF9465217.1"/>
    </source>
</evidence>
<evidence type="ECO:0000313" key="2">
    <source>
        <dbReference type="Proteomes" id="UP000807353"/>
    </source>
</evidence>
<dbReference type="AlphaFoldDB" id="A0A9P6CGM1"/>
<dbReference type="EMBL" id="MU150249">
    <property type="protein sequence ID" value="KAF9465217.1"/>
    <property type="molecule type" value="Genomic_DNA"/>
</dbReference>
<gene>
    <name evidence="1" type="ORF">BDZ94DRAFT_1254815</name>
</gene>
<sequence length="172" mass="19499">MNDRKVSARKTNKKQHLHTLAFSKSIWAKCLSDINSRLRLDIMDNQPLGTMLVLALVELAKMSVVGPQMWPPAITKNSVTSRQIIIDTNGRRILDQVPTKIVPGGRYLLILIGDHLECRRATDGLCIWMYNPKATNTSEVHDIVTSDADFEKEGHHRDTYRPMIIPVPRPYG</sequence>
<accession>A0A9P6CGM1</accession>
<comment type="caution">
    <text evidence="1">The sequence shown here is derived from an EMBL/GenBank/DDBJ whole genome shotgun (WGS) entry which is preliminary data.</text>
</comment>
<dbReference type="Proteomes" id="UP000807353">
    <property type="component" value="Unassembled WGS sequence"/>
</dbReference>
<proteinExistence type="predicted"/>
<protein>
    <submittedName>
        <fullName evidence="1">Uncharacterized protein</fullName>
    </submittedName>
</protein>
<dbReference type="OrthoDB" id="3011686at2759"/>
<keyword evidence="2" id="KW-1185">Reference proteome</keyword>